<dbReference type="SUPFAM" id="SSF53756">
    <property type="entry name" value="UDP-Glycosyltransferase/glycogen phosphorylase"/>
    <property type="match status" value="1"/>
</dbReference>
<dbReference type="GO" id="GO:0016758">
    <property type="term" value="F:hexosyltransferase activity"/>
    <property type="evidence" value="ECO:0007669"/>
    <property type="project" value="UniProtKB-ARBA"/>
</dbReference>
<dbReference type="AlphaFoldDB" id="A0A8K0WMI2"/>
<dbReference type="EMBL" id="JAGPNK010000012">
    <property type="protein sequence ID" value="KAH7310847.1"/>
    <property type="molecule type" value="Genomic_DNA"/>
</dbReference>
<protein>
    <submittedName>
        <fullName evidence="4">UDP-glucoronosyl and UDP-glucosyl transferase</fullName>
    </submittedName>
</protein>
<dbReference type="InterPro" id="IPR050271">
    <property type="entry name" value="UDP-glycosyltransferase"/>
</dbReference>
<sequence length="475" mass="53361">MERKRLLFITNAELGQANVHLAVLEQLISDKVDVDLHLCSFSPLAQSATSSEAFSSGKVSFHTLRGPTWKDALFNRPEHQWHEVCSLTPRWFNSSRAAPMMTRIVAPWSNEELADLVLQVNKVVNHVAAHLVVVDNLFTPAVTVCYDRGVNWVVLSPNTYREFILGHQPPHEQHIQPPTASLIPYPVPFYLRLSTWYHRQQYMKLAQDGWVITHAIHMQEKIHKQYSDWGRLTYDPPKGLKIILPSNSHVDFPFTVVPDHLVSCGPIVRSAKPVAEVDPDLAAWLRQRPTVYINLGTHVLHDDDQSMELAEAFKSLLQAAKEAGDGLQVLWVNRRKQNNKEAKWLDTNGAQGGIRVVDWLQVEPISILQEETVICSVNHGGANSYFEAVSAGVPQVVLPVWFDTYDFARRVEYLGIGRIGNRGTAPKCSRGELGRVLKQVVLGQEAGQMRARAAAIAEACEPIQQLNVTQVVRQV</sequence>
<dbReference type="InterPro" id="IPR002213">
    <property type="entry name" value="UDP_glucos_trans"/>
</dbReference>
<keyword evidence="1" id="KW-0328">Glycosyltransferase</keyword>
<evidence type="ECO:0000259" key="3">
    <source>
        <dbReference type="Pfam" id="PF06722"/>
    </source>
</evidence>
<evidence type="ECO:0000256" key="1">
    <source>
        <dbReference type="ARBA" id="ARBA00022676"/>
    </source>
</evidence>
<organism evidence="4 5">
    <name type="scientific">Stachybotrys elegans</name>
    <dbReference type="NCBI Taxonomy" id="80388"/>
    <lineage>
        <taxon>Eukaryota</taxon>
        <taxon>Fungi</taxon>
        <taxon>Dikarya</taxon>
        <taxon>Ascomycota</taxon>
        <taxon>Pezizomycotina</taxon>
        <taxon>Sordariomycetes</taxon>
        <taxon>Hypocreomycetidae</taxon>
        <taxon>Hypocreales</taxon>
        <taxon>Stachybotryaceae</taxon>
        <taxon>Stachybotrys</taxon>
    </lineage>
</organism>
<dbReference type="PANTHER" id="PTHR48043:SF145">
    <property type="entry name" value="FI06409P-RELATED"/>
    <property type="match status" value="1"/>
</dbReference>
<gene>
    <name evidence="4" type="ORF">B0I35DRAFT_470596</name>
</gene>
<evidence type="ECO:0000256" key="2">
    <source>
        <dbReference type="ARBA" id="ARBA00022679"/>
    </source>
</evidence>
<dbReference type="GO" id="GO:0008194">
    <property type="term" value="F:UDP-glycosyltransferase activity"/>
    <property type="evidence" value="ECO:0007669"/>
    <property type="project" value="InterPro"/>
</dbReference>
<dbReference type="PANTHER" id="PTHR48043">
    <property type="entry name" value="EG:EG0003.4 PROTEIN-RELATED"/>
    <property type="match status" value="1"/>
</dbReference>
<accession>A0A8K0WMI2</accession>
<dbReference type="Proteomes" id="UP000813444">
    <property type="component" value="Unassembled WGS sequence"/>
</dbReference>
<comment type="caution">
    <text evidence="4">The sequence shown here is derived from an EMBL/GenBank/DDBJ whole genome shotgun (WGS) entry which is preliminary data.</text>
</comment>
<evidence type="ECO:0000313" key="4">
    <source>
        <dbReference type="EMBL" id="KAH7310847.1"/>
    </source>
</evidence>
<dbReference type="InterPro" id="IPR010610">
    <property type="entry name" value="EryCIII-like_C"/>
</dbReference>
<name>A0A8K0WMI2_9HYPO</name>
<proteinExistence type="predicted"/>
<keyword evidence="5" id="KW-1185">Reference proteome</keyword>
<feature type="domain" description="Erythromycin biosynthesis protein CIII-like C-terminal" evidence="3">
    <location>
        <begin position="351"/>
        <end position="461"/>
    </location>
</feature>
<keyword evidence="2 4" id="KW-0808">Transferase</keyword>
<dbReference type="Pfam" id="PF06722">
    <property type="entry name" value="EryCIII-like_C"/>
    <property type="match status" value="1"/>
</dbReference>
<dbReference type="CDD" id="cd03784">
    <property type="entry name" value="GT1_Gtf-like"/>
    <property type="match status" value="1"/>
</dbReference>
<dbReference type="OrthoDB" id="5835829at2759"/>
<reference evidence="4" key="1">
    <citation type="journal article" date="2021" name="Nat. Commun.">
        <title>Genetic determinants of endophytism in the Arabidopsis root mycobiome.</title>
        <authorList>
            <person name="Mesny F."/>
            <person name="Miyauchi S."/>
            <person name="Thiergart T."/>
            <person name="Pickel B."/>
            <person name="Atanasova L."/>
            <person name="Karlsson M."/>
            <person name="Huettel B."/>
            <person name="Barry K.W."/>
            <person name="Haridas S."/>
            <person name="Chen C."/>
            <person name="Bauer D."/>
            <person name="Andreopoulos W."/>
            <person name="Pangilinan J."/>
            <person name="LaButti K."/>
            <person name="Riley R."/>
            <person name="Lipzen A."/>
            <person name="Clum A."/>
            <person name="Drula E."/>
            <person name="Henrissat B."/>
            <person name="Kohler A."/>
            <person name="Grigoriev I.V."/>
            <person name="Martin F.M."/>
            <person name="Hacquard S."/>
        </authorList>
    </citation>
    <scope>NUCLEOTIDE SEQUENCE</scope>
    <source>
        <strain evidence="4">MPI-CAGE-CH-0235</strain>
    </source>
</reference>
<dbReference type="Gene3D" id="3.40.50.2000">
    <property type="entry name" value="Glycogen Phosphorylase B"/>
    <property type="match status" value="1"/>
</dbReference>
<evidence type="ECO:0000313" key="5">
    <source>
        <dbReference type="Proteomes" id="UP000813444"/>
    </source>
</evidence>